<dbReference type="EMBL" id="AFEU01000003">
    <property type="protein sequence ID" value="EIJ78256.1"/>
    <property type="molecule type" value="Genomic_DNA"/>
</dbReference>
<dbReference type="CDD" id="cd01660">
    <property type="entry name" value="ba3-like_Oxidase_I"/>
    <property type="match status" value="1"/>
</dbReference>
<dbReference type="GO" id="GO:0004129">
    <property type="term" value="F:cytochrome-c oxidase activity"/>
    <property type="evidence" value="ECO:0007669"/>
    <property type="project" value="InterPro"/>
</dbReference>
<dbReference type="InterPro" id="IPR023616">
    <property type="entry name" value="Cyt_c_oxase-like_su1_dom"/>
</dbReference>
<sequence>MNTNFTAAETGERNNAFTNFRFEKKDSNLILAHIGFSFFAVFLGALAGLLQVMQRSGWIQLPNWLTYYQLLTAHGVLLALVFTTFFIVGYLYSGVARTLDGKLTTASRILGWIGFYLMAVGTIMATITILTNESTVLYTFYAPMKASPWFYIGTALLIVGSWFSAFGIFAAYIRWRKNHKNQSSPLFAYMAVATMILWLHASLFVAIEVVFLLIPWSFGIVDRVDVSLSRALFWYFGHALVYFWLLPAYIYWYVNIPQVVGGKIFSNSLPRLTFILFILFSVPVGFHHQLNEPGIDSFWKFLQVVLTMMVVIPSLMTAFSILATFELAGRSRGGKGLFGWVRKLPWKDARFFTAVMGMIIFIPAGAGGIINASYQLNQMVHNTWFITGHFHLTLASTVLLTFFAISYWLIPVLTGRVFTKQLNMLAIIQAVLWAIGMFLMAGIMHIVGLLGAPRRTSYSTYGEHELALTWISYNQVIAAGGAILFLAIVLVLYIWINLLFFAPKSEKTIEYPVGVVNEQAEHPPRILERWSFWIGVSIALSGIAYAIPIYHLIMHAPPGSLPYRTW</sequence>
<feature type="domain" description="Cytochrome oxidase subunit I profile" evidence="4">
    <location>
        <begin position="36"/>
        <end position="524"/>
    </location>
</feature>
<dbReference type="InterPro" id="IPR036927">
    <property type="entry name" value="Cyt_c_oxase-like_su1_sf"/>
</dbReference>
<dbReference type="InterPro" id="IPR000883">
    <property type="entry name" value="Cyt_C_Oxase_1"/>
</dbReference>
<feature type="transmembrane region" description="Helical" evidence="3">
    <location>
        <begin position="470"/>
        <end position="496"/>
    </location>
</feature>
<feature type="transmembrane region" description="Helical" evidence="3">
    <location>
        <begin position="187"/>
        <end position="212"/>
    </location>
</feature>
<evidence type="ECO:0000259" key="4">
    <source>
        <dbReference type="PROSITE" id="PS50855"/>
    </source>
</evidence>
<dbReference type="AlphaFoldDB" id="I3DVI5"/>
<keyword evidence="1" id="KW-0813">Transport</keyword>
<keyword evidence="6" id="KW-1185">Reference proteome</keyword>
<comment type="caution">
    <text evidence="5">The sequence shown here is derived from an EMBL/GenBank/DDBJ whole genome shotgun (WGS) entry which is preliminary data.</text>
</comment>
<dbReference type="PROSITE" id="PS50855">
    <property type="entry name" value="COX1"/>
    <property type="match status" value="1"/>
</dbReference>
<keyword evidence="3" id="KW-1133">Transmembrane helix</keyword>
<dbReference type="PANTHER" id="PTHR10422">
    <property type="entry name" value="CYTOCHROME C OXIDASE SUBUNIT 1"/>
    <property type="match status" value="1"/>
</dbReference>
<feature type="transmembrane region" description="Helical" evidence="3">
    <location>
        <begin position="349"/>
        <end position="370"/>
    </location>
</feature>
<evidence type="ECO:0000256" key="1">
    <source>
        <dbReference type="ARBA" id="ARBA00022660"/>
    </source>
</evidence>
<evidence type="ECO:0000256" key="2">
    <source>
        <dbReference type="ARBA" id="ARBA00022982"/>
    </source>
</evidence>
<proteinExistence type="predicted"/>
<dbReference type="RefSeq" id="WP_004436565.1">
    <property type="nucleotide sequence ID" value="NZ_AFEU01000003.1"/>
</dbReference>
<dbReference type="Gene3D" id="1.20.210.10">
    <property type="entry name" value="Cytochrome c oxidase-like, subunit I domain"/>
    <property type="match status" value="1"/>
</dbReference>
<dbReference type="Pfam" id="PF00115">
    <property type="entry name" value="COX1"/>
    <property type="match status" value="1"/>
</dbReference>
<evidence type="ECO:0000313" key="6">
    <source>
        <dbReference type="Proteomes" id="UP000010523"/>
    </source>
</evidence>
<dbReference type="GO" id="GO:0009060">
    <property type="term" value="P:aerobic respiration"/>
    <property type="evidence" value="ECO:0007669"/>
    <property type="project" value="InterPro"/>
</dbReference>
<dbReference type="InterPro" id="IPR033943">
    <property type="entry name" value="Ba3-like_Oxidase_I"/>
</dbReference>
<dbReference type="PANTHER" id="PTHR10422:SF40">
    <property type="entry name" value="CYTOCHROME C OXIDASE SUBUNIT I"/>
    <property type="match status" value="1"/>
</dbReference>
<dbReference type="eggNOG" id="COG0843">
    <property type="taxonomic scope" value="Bacteria"/>
</dbReference>
<accession>I3DVI5</accession>
<evidence type="ECO:0000256" key="3">
    <source>
        <dbReference type="SAM" id="Phobius"/>
    </source>
</evidence>
<dbReference type="GO" id="GO:0016020">
    <property type="term" value="C:membrane"/>
    <property type="evidence" value="ECO:0007669"/>
    <property type="project" value="InterPro"/>
</dbReference>
<feature type="transmembrane region" description="Helical" evidence="3">
    <location>
        <begin position="422"/>
        <end position="450"/>
    </location>
</feature>
<dbReference type="PATRIC" id="fig|997296.3.peg.2499"/>
<keyword evidence="3" id="KW-0812">Transmembrane</keyword>
<feature type="transmembrane region" description="Helical" evidence="3">
    <location>
        <begin position="272"/>
        <end position="290"/>
    </location>
</feature>
<feature type="transmembrane region" description="Helical" evidence="3">
    <location>
        <begin position="150"/>
        <end position="175"/>
    </location>
</feature>
<dbReference type="STRING" id="997296.PB1_11869"/>
<reference evidence="5 6" key="1">
    <citation type="journal article" date="2012" name="Appl. Environ. Microbiol.">
        <title>Genome Sequence of Thermotolerant Bacillus methanolicus: Features and Regulation Related to Methylotrophy and Production of L-Lysine and L-Glutamate from Methanol.</title>
        <authorList>
            <person name="Heggeset T.M."/>
            <person name="Krog A."/>
            <person name="Balzer S."/>
            <person name="Wentzel A."/>
            <person name="Ellingsen T.E."/>
            <person name="Brautaset T."/>
        </authorList>
    </citation>
    <scope>NUCLEOTIDE SEQUENCE [LARGE SCALE GENOMIC DNA]</scope>
    <source>
        <strain evidence="5 6">PB1</strain>
    </source>
</reference>
<dbReference type="SUPFAM" id="SSF81442">
    <property type="entry name" value="Cytochrome c oxidase subunit I-like"/>
    <property type="match status" value="1"/>
</dbReference>
<dbReference type="Proteomes" id="UP000010523">
    <property type="component" value="Unassembled WGS sequence"/>
</dbReference>
<evidence type="ECO:0000313" key="5">
    <source>
        <dbReference type="EMBL" id="EIJ78256.1"/>
    </source>
</evidence>
<keyword evidence="3" id="KW-0472">Membrane</keyword>
<keyword evidence="2" id="KW-0249">Electron transport</keyword>
<feature type="transmembrane region" description="Helical" evidence="3">
    <location>
        <begin position="65"/>
        <end position="88"/>
    </location>
</feature>
<dbReference type="GO" id="GO:0020037">
    <property type="term" value="F:heme binding"/>
    <property type="evidence" value="ECO:0007669"/>
    <property type="project" value="InterPro"/>
</dbReference>
<organism evidence="5 6">
    <name type="scientific">Bacillus methanolicus PB1</name>
    <dbReference type="NCBI Taxonomy" id="997296"/>
    <lineage>
        <taxon>Bacteria</taxon>
        <taxon>Bacillati</taxon>
        <taxon>Bacillota</taxon>
        <taxon>Bacilli</taxon>
        <taxon>Bacillales</taxon>
        <taxon>Bacillaceae</taxon>
        <taxon>Bacillus</taxon>
    </lineage>
</organism>
<keyword evidence="1" id="KW-0679">Respiratory chain</keyword>
<dbReference type="PRINTS" id="PR01165">
    <property type="entry name" value="CYCOXIDASEI"/>
</dbReference>
<feature type="transmembrane region" description="Helical" evidence="3">
    <location>
        <begin position="532"/>
        <end position="553"/>
    </location>
</feature>
<name>I3DVI5_BACMT</name>
<gene>
    <name evidence="5" type="ORF">PB1_11869</name>
</gene>
<feature type="transmembrane region" description="Helical" evidence="3">
    <location>
        <begin position="232"/>
        <end position="252"/>
    </location>
</feature>
<feature type="transmembrane region" description="Helical" evidence="3">
    <location>
        <begin position="109"/>
        <end position="130"/>
    </location>
</feature>
<feature type="transmembrane region" description="Helical" evidence="3">
    <location>
        <begin position="29"/>
        <end position="53"/>
    </location>
</feature>
<feature type="transmembrane region" description="Helical" evidence="3">
    <location>
        <begin position="302"/>
        <end position="328"/>
    </location>
</feature>
<feature type="transmembrane region" description="Helical" evidence="3">
    <location>
        <begin position="390"/>
        <end position="410"/>
    </location>
</feature>
<protein>
    <submittedName>
        <fullName evidence="5">Cytochrome c oxidase subunit I</fullName>
    </submittedName>
</protein>